<protein>
    <submittedName>
        <fullName evidence="2">Uncharacterized protein</fullName>
    </submittedName>
</protein>
<evidence type="ECO:0000313" key="3">
    <source>
        <dbReference type="Proteomes" id="UP000784294"/>
    </source>
</evidence>
<name>A0A3S5ASS6_9PLAT</name>
<feature type="compositionally biased region" description="Acidic residues" evidence="1">
    <location>
        <begin position="59"/>
        <end position="77"/>
    </location>
</feature>
<sequence>MKTATNFVLANFSGNVRSHRGANSQRHVLAGAYYTPIPPRYRETVRQHRPHHLSLSSSEGEELELECEDEQEDEVDGGEGRGKEVRVEEADLCGTELEEFVNEAKLEAELPRRRRLGIGSSPGIPSCGHAELVMRRSTRHADLSYYDALPPAHGNVTDDEDPASQFLISVNPPPSRRYPVAGGMRSRPYVADATAWAGNYPLSSGRPDDFLALELETMSDRGRLCVTRLFSSKEALTEKNS</sequence>
<feature type="region of interest" description="Disordered" evidence="1">
    <location>
        <begin position="47"/>
        <end position="81"/>
    </location>
</feature>
<dbReference type="AlphaFoldDB" id="A0A3S5ASS6"/>
<proteinExistence type="predicted"/>
<dbReference type="Proteomes" id="UP000784294">
    <property type="component" value="Unassembled WGS sequence"/>
</dbReference>
<accession>A0A3S5ASS6</accession>
<evidence type="ECO:0000313" key="2">
    <source>
        <dbReference type="EMBL" id="VEL31170.1"/>
    </source>
</evidence>
<comment type="caution">
    <text evidence="2">The sequence shown here is derived from an EMBL/GenBank/DDBJ whole genome shotgun (WGS) entry which is preliminary data.</text>
</comment>
<dbReference type="EMBL" id="CAAALY010119383">
    <property type="protein sequence ID" value="VEL31170.1"/>
    <property type="molecule type" value="Genomic_DNA"/>
</dbReference>
<organism evidence="2 3">
    <name type="scientific">Protopolystoma xenopodis</name>
    <dbReference type="NCBI Taxonomy" id="117903"/>
    <lineage>
        <taxon>Eukaryota</taxon>
        <taxon>Metazoa</taxon>
        <taxon>Spiralia</taxon>
        <taxon>Lophotrochozoa</taxon>
        <taxon>Platyhelminthes</taxon>
        <taxon>Monogenea</taxon>
        <taxon>Polyopisthocotylea</taxon>
        <taxon>Polystomatidea</taxon>
        <taxon>Polystomatidae</taxon>
        <taxon>Protopolystoma</taxon>
    </lineage>
</organism>
<keyword evidence="3" id="KW-1185">Reference proteome</keyword>
<gene>
    <name evidence="2" type="ORF">PXEA_LOCUS24610</name>
</gene>
<evidence type="ECO:0000256" key="1">
    <source>
        <dbReference type="SAM" id="MobiDB-lite"/>
    </source>
</evidence>
<reference evidence="2" key="1">
    <citation type="submission" date="2018-11" db="EMBL/GenBank/DDBJ databases">
        <authorList>
            <consortium name="Pathogen Informatics"/>
        </authorList>
    </citation>
    <scope>NUCLEOTIDE SEQUENCE</scope>
</reference>